<protein>
    <submittedName>
        <fullName evidence="4">tRNA (N6-threonylcarbamoyladenosine(37)-N6)-methyltransferase TrmO</fullName>
    </submittedName>
</protein>
<dbReference type="Pfam" id="PF18389">
    <property type="entry name" value="TrmO_C"/>
    <property type="match status" value="1"/>
</dbReference>
<feature type="domain" description="TsaA-like" evidence="3">
    <location>
        <begin position="9"/>
        <end position="151"/>
    </location>
</feature>
<sequence length="237" mass="26256">MTAPEPVRMRVVARIYTDFPEKFGVPRQGGVVSSLPGRVVFEPEFRNADALRGLSGFSHLWLLWLFSENPEKPWSPTVRPPKLGGNRRVGVFASRSPFRPNPLGLTSVRLEKIEWHTPKGPVLYVRGADMTDGTPILDIKPYVPYTDAHPEALSGYAVPPERRRLSVSCPEELLARLPAEKRQTLLSVLEGDPRPGYREDDGARVYGMAYAGFAVRFCVDGESLTVISVEKLDGGGL</sequence>
<dbReference type="InterPro" id="IPR036414">
    <property type="entry name" value="YaeB_N_sf"/>
</dbReference>
<dbReference type="InterPro" id="IPR023368">
    <property type="entry name" value="UPF0066_cons_site"/>
</dbReference>
<comment type="similarity">
    <text evidence="2">Belongs to the tRNA methyltransferase O family.</text>
</comment>
<reference evidence="4" key="2">
    <citation type="journal article" date="2021" name="PeerJ">
        <title>Extensive microbial diversity within the chicken gut microbiome revealed by metagenomics and culture.</title>
        <authorList>
            <person name="Gilroy R."/>
            <person name="Ravi A."/>
            <person name="Getino M."/>
            <person name="Pursley I."/>
            <person name="Horton D.L."/>
            <person name="Alikhan N.F."/>
            <person name="Baker D."/>
            <person name="Gharbi K."/>
            <person name="Hall N."/>
            <person name="Watson M."/>
            <person name="Adriaenssens E.M."/>
            <person name="Foster-Nyarko E."/>
            <person name="Jarju S."/>
            <person name="Secka A."/>
            <person name="Antonio M."/>
            <person name="Oren A."/>
            <person name="Chaudhuri R.R."/>
            <person name="La Ragione R."/>
            <person name="Hildebrand F."/>
            <person name="Pallen M.J."/>
        </authorList>
    </citation>
    <scope>NUCLEOTIDE SEQUENCE</scope>
    <source>
        <strain evidence="4">ChiGjej1B1-19959</strain>
    </source>
</reference>
<dbReference type="Pfam" id="PF01980">
    <property type="entry name" value="TrmO_N"/>
    <property type="match status" value="1"/>
</dbReference>
<dbReference type="Proteomes" id="UP000824071">
    <property type="component" value="Unassembled WGS sequence"/>
</dbReference>
<dbReference type="CDD" id="cd09281">
    <property type="entry name" value="UPF0066"/>
    <property type="match status" value="1"/>
</dbReference>
<comment type="caution">
    <text evidence="4">The sequence shown here is derived from an EMBL/GenBank/DDBJ whole genome shotgun (WGS) entry which is preliminary data.</text>
</comment>
<gene>
    <name evidence="4" type="primary">tsaA</name>
    <name evidence="4" type="ORF">IAC53_03500</name>
</gene>
<keyword evidence="1" id="KW-0949">S-adenosyl-L-methionine</keyword>
<evidence type="ECO:0000256" key="1">
    <source>
        <dbReference type="ARBA" id="ARBA00022691"/>
    </source>
</evidence>
<dbReference type="InterPro" id="IPR041369">
    <property type="entry name" value="TrmO_C"/>
</dbReference>
<dbReference type="NCBIfam" id="TIGR00104">
    <property type="entry name" value="tRNA_TsaA"/>
    <property type="match status" value="1"/>
</dbReference>
<dbReference type="Gene3D" id="2.40.30.70">
    <property type="entry name" value="YaeB-like"/>
    <property type="match status" value="1"/>
</dbReference>
<evidence type="ECO:0000313" key="5">
    <source>
        <dbReference type="Proteomes" id="UP000824071"/>
    </source>
</evidence>
<dbReference type="InterPro" id="IPR040372">
    <property type="entry name" value="YaeB-like"/>
</dbReference>
<evidence type="ECO:0000313" key="4">
    <source>
        <dbReference type="EMBL" id="HIU35655.1"/>
    </source>
</evidence>
<evidence type="ECO:0000259" key="3">
    <source>
        <dbReference type="PROSITE" id="PS51668"/>
    </source>
</evidence>
<name>A0A9D1IEW1_9FIRM</name>
<dbReference type="InterPro" id="IPR036413">
    <property type="entry name" value="YaeB-like_sf"/>
</dbReference>
<proteinExistence type="inferred from homology"/>
<organism evidence="4 5">
    <name type="scientific">Candidatus Fimenecus excrementigallinarum</name>
    <dbReference type="NCBI Taxonomy" id="2840816"/>
    <lineage>
        <taxon>Bacteria</taxon>
        <taxon>Bacillati</taxon>
        <taxon>Bacillota</taxon>
        <taxon>Clostridia</taxon>
        <taxon>Candidatus Fimenecus</taxon>
    </lineage>
</organism>
<dbReference type="PANTHER" id="PTHR12818">
    <property type="entry name" value="TRNA (ADENINE(37)-N6)-METHYLTRANSFERASE"/>
    <property type="match status" value="1"/>
</dbReference>
<reference evidence="4" key="1">
    <citation type="submission" date="2020-10" db="EMBL/GenBank/DDBJ databases">
        <authorList>
            <person name="Gilroy R."/>
        </authorList>
    </citation>
    <scope>NUCLEOTIDE SEQUENCE</scope>
    <source>
        <strain evidence="4">ChiGjej1B1-19959</strain>
    </source>
</reference>
<accession>A0A9D1IEW1</accession>
<dbReference type="AlphaFoldDB" id="A0A9D1IEW1"/>
<dbReference type="SUPFAM" id="SSF118196">
    <property type="entry name" value="YaeB-like"/>
    <property type="match status" value="1"/>
</dbReference>
<dbReference type="PANTHER" id="PTHR12818:SF0">
    <property type="entry name" value="TRNA (ADENINE(37)-N6)-METHYLTRANSFERASE"/>
    <property type="match status" value="1"/>
</dbReference>
<evidence type="ECO:0000256" key="2">
    <source>
        <dbReference type="ARBA" id="ARBA00033753"/>
    </source>
</evidence>
<dbReference type="EMBL" id="DVMW01000026">
    <property type="protein sequence ID" value="HIU35655.1"/>
    <property type="molecule type" value="Genomic_DNA"/>
</dbReference>
<dbReference type="Gene3D" id="3.30.2310.10">
    <property type="entry name" value="YaeB-like"/>
    <property type="match status" value="1"/>
</dbReference>
<dbReference type="PROSITE" id="PS51668">
    <property type="entry name" value="TSAA_2"/>
    <property type="match status" value="1"/>
</dbReference>
<dbReference type="PROSITE" id="PS01318">
    <property type="entry name" value="TSAA_1"/>
    <property type="match status" value="1"/>
</dbReference>
<dbReference type="InterPro" id="IPR023370">
    <property type="entry name" value="TrmO-like_N"/>
</dbReference>